<organism evidence="4 5">
    <name type="scientific">Paraburkholderia podalyriae</name>
    <dbReference type="NCBI Taxonomy" id="1938811"/>
    <lineage>
        <taxon>Bacteria</taxon>
        <taxon>Pseudomonadati</taxon>
        <taxon>Pseudomonadota</taxon>
        <taxon>Betaproteobacteria</taxon>
        <taxon>Burkholderiales</taxon>
        <taxon>Burkholderiaceae</taxon>
        <taxon>Paraburkholderia</taxon>
    </lineage>
</organism>
<evidence type="ECO:0000256" key="2">
    <source>
        <dbReference type="ARBA" id="ARBA00023315"/>
    </source>
</evidence>
<dbReference type="InterPro" id="IPR016181">
    <property type="entry name" value="Acyl_CoA_acyltransferase"/>
</dbReference>
<dbReference type="Proteomes" id="UP000736373">
    <property type="component" value="Unassembled WGS sequence"/>
</dbReference>
<dbReference type="NCBIfam" id="NF040501">
    <property type="entry name" value="resist_ArsN2"/>
    <property type="match status" value="1"/>
</dbReference>
<dbReference type="SUPFAM" id="SSF55729">
    <property type="entry name" value="Acyl-CoA N-acyltransferases (Nat)"/>
    <property type="match status" value="1"/>
</dbReference>
<dbReference type="CDD" id="cd04301">
    <property type="entry name" value="NAT_SF"/>
    <property type="match status" value="1"/>
</dbReference>
<evidence type="ECO:0000313" key="4">
    <source>
        <dbReference type="EMBL" id="MBC8751403.1"/>
    </source>
</evidence>
<dbReference type="Pfam" id="PF13508">
    <property type="entry name" value="Acetyltransf_7"/>
    <property type="match status" value="1"/>
</dbReference>
<proteinExistence type="predicted"/>
<dbReference type="PROSITE" id="PS51186">
    <property type="entry name" value="GNAT"/>
    <property type="match status" value="1"/>
</dbReference>
<feature type="domain" description="N-acetyltransferase" evidence="3">
    <location>
        <begin position="1"/>
        <end position="144"/>
    </location>
</feature>
<evidence type="ECO:0000256" key="1">
    <source>
        <dbReference type="ARBA" id="ARBA00022679"/>
    </source>
</evidence>
<keyword evidence="2" id="KW-0012">Acyltransferase</keyword>
<accession>A0ABR7PYQ7</accession>
<keyword evidence="1" id="KW-0808">Transferase</keyword>
<name>A0ABR7PYQ7_9BURK</name>
<sequence>MKIRAAKSDDLGAIKALLAENDLPFSDVTADLLRDFLVAEDTDDVLVGSVGLEKFGRPALLRSLVVAQAARSDGLGTSLTAHSENLARALGISQLWLLTTSAADFFQRFGYVSVDRSSVPVELQASTQFAQLCPATAVCMMKSL</sequence>
<dbReference type="RefSeq" id="WP_187638333.1">
    <property type="nucleotide sequence ID" value="NZ_VZQQ01000054.1"/>
</dbReference>
<dbReference type="InterPro" id="IPR050832">
    <property type="entry name" value="Bact_Acetyltransf"/>
</dbReference>
<gene>
    <name evidence="4" type="ORF">F6X42_34160</name>
</gene>
<comment type="caution">
    <text evidence="4">The sequence shown here is derived from an EMBL/GenBank/DDBJ whole genome shotgun (WGS) entry which is preliminary data.</text>
</comment>
<keyword evidence="5" id="KW-1185">Reference proteome</keyword>
<dbReference type="PANTHER" id="PTHR43877">
    <property type="entry name" value="AMINOALKYLPHOSPHONATE N-ACETYLTRANSFERASE-RELATED-RELATED"/>
    <property type="match status" value="1"/>
</dbReference>
<dbReference type="InterPro" id="IPR000182">
    <property type="entry name" value="GNAT_dom"/>
</dbReference>
<evidence type="ECO:0000259" key="3">
    <source>
        <dbReference type="PROSITE" id="PS51186"/>
    </source>
</evidence>
<dbReference type="Gene3D" id="3.40.630.30">
    <property type="match status" value="1"/>
</dbReference>
<protein>
    <submittedName>
        <fullName evidence="4">GNAT family N-acetyltransferase</fullName>
    </submittedName>
</protein>
<reference evidence="4 5" key="1">
    <citation type="submission" date="2019-09" db="EMBL/GenBank/DDBJ databases">
        <title>Paraburkholderia podalyriae sp. nov., A South African Podalyria-associated rhizobium.</title>
        <authorList>
            <person name="Mavima L."/>
            <person name="Beukes C.W."/>
            <person name="Palmer M."/>
            <person name="De Meyer S.E."/>
            <person name="James E.K."/>
            <person name="Maluk M."/>
            <person name="Avontuur J.R."/>
            <person name="Chan W.Y."/>
            <person name="Venter S.N."/>
            <person name="Steenkamp E.T."/>
        </authorList>
    </citation>
    <scope>NUCLEOTIDE SEQUENCE [LARGE SCALE GENOMIC DNA]</scope>
    <source>
        <strain evidence="4 5">WC7.3b</strain>
    </source>
</reference>
<evidence type="ECO:0000313" key="5">
    <source>
        <dbReference type="Proteomes" id="UP000736373"/>
    </source>
</evidence>
<dbReference type="EMBL" id="VZQQ01000054">
    <property type="protein sequence ID" value="MBC8751403.1"/>
    <property type="molecule type" value="Genomic_DNA"/>
</dbReference>